<evidence type="ECO:0000256" key="2">
    <source>
        <dbReference type="PROSITE-ProRule" id="PRU00168"/>
    </source>
</evidence>
<keyword evidence="1 2" id="KW-0344">Guanine-nucleotide releasing factor</keyword>
<accession>A0ABR2WVH2</accession>
<dbReference type="InterPro" id="IPR036964">
    <property type="entry name" value="RASGEF_cat_dom_sf"/>
</dbReference>
<dbReference type="Pfam" id="PF00617">
    <property type="entry name" value="RasGEF"/>
    <property type="match status" value="1"/>
</dbReference>
<evidence type="ECO:0000313" key="4">
    <source>
        <dbReference type="EMBL" id="KAK9765501.1"/>
    </source>
</evidence>
<comment type="caution">
    <text evidence="4">The sequence shown here is derived from an EMBL/GenBank/DDBJ whole genome shotgun (WGS) entry which is preliminary data.</text>
</comment>
<dbReference type="PANTHER" id="PTHR23113:SF368">
    <property type="entry name" value="CELL DIVISION CONTROL PROTEIN 25"/>
    <property type="match status" value="1"/>
</dbReference>
<name>A0ABR2WVH2_9FUNG</name>
<organism evidence="4 5">
    <name type="scientific">Basidiobolus ranarum</name>
    <dbReference type="NCBI Taxonomy" id="34480"/>
    <lineage>
        <taxon>Eukaryota</taxon>
        <taxon>Fungi</taxon>
        <taxon>Fungi incertae sedis</taxon>
        <taxon>Zoopagomycota</taxon>
        <taxon>Entomophthoromycotina</taxon>
        <taxon>Basidiobolomycetes</taxon>
        <taxon>Basidiobolales</taxon>
        <taxon>Basidiobolaceae</taxon>
        <taxon>Basidiobolus</taxon>
    </lineage>
</organism>
<dbReference type="PROSITE" id="PS50009">
    <property type="entry name" value="RASGEF_CAT"/>
    <property type="match status" value="1"/>
</dbReference>
<dbReference type="SUPFAM" id="SSF48366">
    <property type="entry name" value="Ras GEF"/>
    <property type="match status" value="1"/>
</dbReference>
<evidence type="ECO:0000313" key="5">
    <source>
        <dbReference type="Proteomes" id="UP001479436"/>
    </source>
</evidence>
<reference evidence="4 5" key="1">
    <citation type="submission" date="2023-04" db="EMBL/GenBank/DDBJ databases">
        <title>Genome of Basidiobolus ranarum AG-B5.</title>
        <authorList>
            <person name="Stajich J.E."/>
            <person name="Carter-House D."/>
            <person name="Gryganskyi A."/>
        </authorList>
    </citation>
    <scope>NUCLEOTIDE SEQUENCE [LARGE SCALE GENOMIC DNA]</scope>
    <source>
        <strain evidence="4 5">AG-B5</strain>
    </source>
</reference>
<dbReference type="InterPro" id="IPR001895">
    <property type="entry name" value="RASGEF_cat_dom"/>
</dbReference>
<dbReference type="EMBL" id="JASJQH010000261">
    <property type="protein sequence ID" value="KAK9765501.1"/>
    <property type="molecule type" value="Genomic_DNA"/>
</dbReference>
<keyword evidence="5" id="KW-1185">Reference proteome</keyword>
<dbReference type="SMART" id="SM00147">
    <property type="entry name" value="RasGEF"/>
    <property type="match status" value="1"/>
</dbReference>
<dbReference type="Proteomes" id="UP001479436">
    <property type="component" value="Unassembled WGS sequence"/>
</dbReference>
<proteinExistence type="predicted"/>
<dbReference type="PANTHER" id="PTHR23113">
    <property type="entry name" value="GUANINE NUCLEOTIDE EXCHANGE FACTOR"/>
    <property type="match status" value="1"/>
</dbReference>
<feature type="domain" description="Ras-GEF" evidence="3">
    <location>
        <begin position="31"/>
        <end position="256"/>
    </location>
</feature>
<evidence type="ECO:0000259" key="3">
    <source>
        <dbReference type="PROSITE" id="PS50009"/>
    </source>
</evidence>
<dbReference type="Gene3D" id="1.10.840.10">
    <property type="entry name" value="Ras guanine-nucleotide exchange factors catalytic domain"/>
    <property type="match status" value="1"/>
</dbReference>
<sequence>MTFHAKRILPHIPHHTVTKHQHSRLRVLDIEAIELARQLTLFDSYLFNQIKPVECMHEAWRRTEPWMAVNIKEILQVFQQIKYWVAYSILCEKDFVKRAHTVEHFISMASYCSSWNNYNTCMAILEGFNVIPVPSLRQTWQSINGKHKTCLEHLRKLMSPCSDFRLYRANLEYLSTPCVPYLHTYLNDWESSSTSVESIIFEVERHQGSYGFPVIVELLQSIIQGLHENGSLSAIIKIVKQMEEKYESQILLPEEENRFSLRLI</sequence>
<protein>
    <recommendedName>
        <fullName evidence="3">Ras-GEF domain-containing protein</fullName>
    </recommendedName>
</protein>
<dbReference type="InterPro" id="IPR008937">
    <property type="entry name" value="Ras-like_GEF"/>
</dbReference>
<dbReference type="InterPro" id="IPR023578">
    <property type="entry name" value="Ras_GEF_dom_sf"/>
</dbReference>
<evidence type="ECO:0000256" key="1">
    <source>
        <dbReference type="ARBA" id="ARBA00022658"/>
    </source>
</evidence>
<gene>
    <name evidence="4" type="ORF">K7432_006125</name>
</gene>